<evidence type="ECO:0000259" key="2">
    <source>
        <dbReference type="Pfam" id="PF00210"/>
    </source>
</evidence>
<dbReference type="InterPro" id="IPR008331">
    <property type="entry name" value="Ferritin_DPS_dom"/>
</dbReference>
<dbReference type="Gene3D" id="1.20.1260.10">
    <property type="match status" value="1"/>
</dbReference>
<dbReference type="GO" id="GO:0008199">
    <property type="term" value="F:ferric iron binding"/>
    <property type="evidence" value="ECO:0007669"/>
    <property type="project" value="InterPro"/>
</dbReference>
<comment type="similarity">
    <text evidence="1">Belongs to the Dps family.</text>
</comment>
<dbReference type="Pfam" id="PF00210">
    <property type="entry name" value="Ferritin"/>
    <property type="match status" value="1"/>
</dbReference>
<dbReference type="KEGG" id="cwa:CwatDRAFT_4924"/>
<organism evidence="3 4">
    <name type="scientific">Crocosphaera watsonii WH 8501</name>
    <dbReference type="NCBI Taxonomy" id="165597"/>
    <lineage>
        <taxon>Bacteria</taxon>
        <taxon>Bacillati</taxon>
        <taxon>Cyanobacteriota</taxon>
        <taxon>Cyanophyceae</taxon>
        <taxon>Oscillatoriophycideae</taxon>
        <taxon>Chroococcales</taxon>
        <taxon>Aphanothecaceae</taxon>
        <taxon>Crocosphaera</taxon>
    </lineage>
</organism>
<keyword evidence="4" id="KW-1185">Reference proteome</keyword>
<dbReference type="CDD" id="cd01043">
    <property type="entry name" value="DPS"/>
    <property type="match status" value="1"/>
</dbReference>
<accession>Q4C6Z8</accession>
<dbReference type="InterPro" id="IPR002177">
    <property type="entry name" value="DPS_DNA-bd"/>
</dbReference>
<reference evidence="3" key="3">
    <citation type="submission" date="2016-12" db="EMBL/GenBank/DDBJ databases">
        <title>Annotation of the draft genome assembly of Crocosphaera watsonii WH 8501.</title>
        <authorList>
            <consortium name="US DOE Joint Genome Institute (JGI-ORNL)"/>
            <person name="Larimer F."/>
            <person name="Land M."/>
        </authorList>
    </citation>
    <scope>NUCLEOTIDE SEQUENCE</scope>
    <source>
        <strain evidence="3">WH 8501</strain>
    </source>
</reference>
<reference evidence="3" key="2">
    <citation type="submission" date="2005-06" db="EMBL/GenBank/DDBJ databases">
        <title>Sequencing of the draft genome and assembly of Crocosphaera watsonii WH 8501.</title>
        <authorList>
            <consortium name="US DOE Joint Genome Institute (JGI-PGF)"/>
            <person name="Copeland A."/>
            <person name="Lucas S."/>
            <person name="Lapidus A."/>
            <person name="Barry K."/>
            <person name="Detter C."/>
            <person name="Glavina T."/>
            <person name="Hammon N."/>
            <person name="Israni S."/>
            <person name="Pitluck S."/>
            <person name="Richardson P."/>
        </authorList>
    </citation>
    <scope>NUCLEOTIDE SEQUENCE [LARGE SCALE GENOMIC DNA]</scope>
    <source>
        <strain evidence="3">WH 8501</strain>
    </source>
</reference>
<reference evidence="3" key="1">
    <citation type="submission" date="2004-02" db="EMBL/GenBank/DDBJ databases">
        <authorList>
            <consortium name="DOE Joint Genome Institute"/>
        </authorList>
    </citation>
    <scope>NUCLEOTIDE SEQUENCE [LARGE SCALE GENOMIC DNA]</scope>
    <source>
        <strain evidence="3">WH 8501</strain>
    </source>
</reference>
<evidence type="ECO:0000313" key="3">
    <source>
        <dbReference type="EMBL" id="EAM51820.1"/>
    </source>
</evidence>
<dbReference type="EMBL" id="AADV02000003">
    <property type="protein sequence ID" value="EAM51820.1"/>
    <property type="molecule type" value="Genomic_DNA"/>
</dbReference>
<dbReference type="InterPro" id="IPR012347">
    <property type="entry name" value="Ferritin-like"/>
</dbReference>
<feature type="domain" description="Ferritin/DPS" evidence="2">
    <location>
        <begin position="48"/>
        <end position="188"/>
    </location>
</feature>
<dbReference type="SUPFAM" id="SSF47240">
    <property type="entry name" value="Ferritin-like"/>
    <property type="match status" value="1"/>
</dbReference>
<sequence>MSYFNDRSVVKKGITDMATVQQGLLQSFGDVKENPVLLDKSITVPVCEGLNILIASFQGLFLQYEKHHFVVEGSEFLSLHEYFNESYEKVRGHVHDLAERLNGLGGIPVASFSKLAELCCFTPEADGMYDCRTMVQNDLAAEQEIIKMLRRLTAQADSLGDRGTRYQLEKILLETEERAYHLDHFLVHDSLTIPFVSNAN</sequence>
<comment type="caution">
    <text evidence="3">The sequence shown here is derived from an EMBL/GenBank/DDBJ whole genome shotgun (WGS) entry which is preliminary data.</text>
</comment>
<dbReference type="AlphaFoldDB" id="Q4C6Z8"/>
<dbReference type="PROSITE" id="PS00819">
    <property type="entry name" value="DPS_2"/>
    <property type="match status" value="1"/>
</dbReference>
<evidence type="ECO:0000256" key="1">
    <source>
        <dbReference type="ARBA" id="ARBA00009497"/>
    </source>
</evidence>
<dbReference type="Proteomes" id="UP000003922">
    <property type="component" value="Unassembled WGS sequence"/>
</dbReference>
<proteinExistence type="inferred from homology"/>
<dbReference type="PANTHER" id="PTHR42932">
    <property type="entry name" value="GENERAL STRESS PROTEIN 20U"/>
    <property type="match status" value="1"/>
</dbReference>
<name>Q4C6Z8_CROWT</name>
<evidence type="ECO:0000313" key="4">
    <source>
        <dbReference type="Proteomes" id="UP000003922"/>
    </source>
</evidence>
<dbReference type="InterPro" id="IPR023188">
    <property type="entry name" value="DPS_DNA-bd_CS"/>
</dbReference>
<protein>
    <submittedName>
        <fullName evidence="3">Ferritin and Dps</fullName>
    </submittedName>
</protein>
<dbReference type="PANTHER" id="PTHR42932:SF1">
    <property type="entry name" value="GENERAL STRESS PROTEIN 20U"/>
    <property type="match status" value="1"/>
</dbReference>
<dbReference type="GO" id="GO:0016722">
    <property type="term" value="F:oxidoreductase activity, acting on metal ions"/>
    <property type="evidence" value="ECO:0007669"/>
    <property type="project" value="InterPro"/>
</dbReference>
<dbReference type="InterPro" id="IPR009078">
    <property type="entry name" value="Ferritin-like_SF"/>
</dbReference>
<gene>
    <name evidence="3" type="ORF">CwatDRAFT_4924</name>
</gene>